<keyword evidence="2" id="KW-1185">Reference proteome</keyword>
<dbReference type="EMBL" id="JBGFUD010003989">
    <property type="protein sequence ID" value="MFH4979249.1"/>
    <property type="molecule type" value="Genomic_DNA"/>
</dbReference>
<comment type="caution">
    <text evidence="1">The sequence shown here is derived from an EMBL/GenBank/DDBJ whole genome shotgun (WGS) entry which is preliminary data.</text>
</comment>
<dbReference type="AlphaFoldDB" id="A0ABD6EPM0"/>
<evidence type="ECO:0000313" key="1">
    <source>
        <dbReference type="EMBL" id="MFH4979249.1"/>
    </source>
</evidence>
<reference evidence="1 2" key="1">
    <citation type="submission" date="2024-08" db="EMBL/GenBank/DDBJ databases">
        <title>Gnathostoma spinigerum genome.</title>
        <authorList>
            <person name="Gonzalez-Bertolin B."/>
            <person name="Monzon S."/>
            <person name="Zaballos A."/>
            <person name="Jimenez P."/>
            <person name="Dekumyoy P."/>
            <person name="Varona S."/>
            <person name="Cuesta I."/>
            <person name="Sumanam S."/>
            <person name="Adisakwattana P."/>
            <person name="Gasser R.B."/>
            <person name="Hernandez-Gonzalez A."/>
            <person name="Young N.D."/>
            <person name="Perteguer M.J."/>
        </authorList>
    </citation>
    <scope>NUCLEOTIDE SEQUENCE [LARGE SCALE GENOMIC DNA]</scope>
    <source>
        <strain evidence="1">AL3</strain>
        <tissue evidence="1">Liver</tissue>
    </source>
</reference>
<name>A0ABD6EPM0_9BILA</name>
<evidence type="ECO:0000313" key="2">
    <source>
        <dbReference type="Proteomes" id="UP001608902"/>
    </source>
</evidence>
<gene>
    <name evidence="1" type="ORF">AB6A40_005958</name>
</gene>
<proteinExistence type="predicted"/>
<protein>
    <submittedName>
        <fullName evidence="1">Uncharacterized protein</fullName>
    </submittedName>
</protein>
<accession>A0ABD6EPM0</accession>
<organism evidence="1 2">
    <name type="scientific">Gnathostoma spinigerum</name>
    <dbReference type="NCBI Taxonomy" id="75299"/>
    <lineage>
        <taxon>Eukaryota</taxon>
        <taxon>Metazoa</taxon>
        <taxon>Ecdysozoa</taxon>
        <taxon>Nematoda</taxon>
        <taxon>Chromadorea</taxon>
        <taxon>Rhabditida</taxon>
        <taxon>Spirurina</taxon>
        <taxon>Gnathostomatomorpha</taxon>
        <taxon>Gnathostomatoidea</taxon>
        <taxon>Gnathostomatidae</taxon>
        <taxon>Gnathostoma</taxon>
    </lineage>
</organism>
<sequence length="138" mass="15557">MNSNTTATVRTRAGTSRNFLLETFNYVIDEVMRRATQNYASNILLYRDEEELTDLEYSDDTAVVADNQRELASAVTASSDYRGSSRLLHKPSKTKLLTTKPMRFPTRIVGEKLENVKSFCSLGPVITVSTVAWRTVQN</sequence>
<dbReference type="Proteomes" id="UP001608902">
    <property type="component" value="Unassembled WGS sequence"/>
</dbReference>